<name>A0ABS9BVF1_9BACT</name>
<dbReference type="RefSeq" id="WP_234861314.1">
    <property type="nucleotide sequence ID" value="NZ_JAKEVZ010000006.1"/>
</dbReference>
<dbReference type="Proteomes" id="UP001201449">
    <property type="component" value="Unassembled WGS sequence"/>
</dbReference>
<gene>
    <name evidence="1" type="ORF">L0U89_09610</name>
</gene>
<accession>A0ABS9BVF1</accession>
<sequence length="49" mass="5785">MKTKTSFKPFSNDPEAELARRLKHAKPLTRKEFLKKLEEVRQNQAGEEK</sequence>
<keyword evidence="2" id="KW-1185">Reference proteome</keyword>
<reference evidence="1 2" key="1">
    <citation type="submission" date="2022-01" db="EMBL/GenBank/DDBJ databases">
        <title>Mariniradius saccharolyticus sp. nov., isolated from sediment of a river.</title>
        <authorList>
            <person name="Liu H."/>
        </authorList>
    </citation>
    <scope>NUCLEOTIDE SEQUENCE [LARGE SCALE GENOMIC DNA]</scope>
    <source>
        <strain evidence="1 2">RY-2</strain>
    </source>
</reference>
<proteinExistence type="predicted"/>
<evidence type="ECO:0000313" key="1">
    <source>
        <dbReference type="EMBL" id="MCF1751325.1"/>
    </source>
</evidence>
<dbReference type="EMBL" id="JAKEVZ010000006">
    <property type="protein sequence ID" value="MCF1751325.1"/>
    <property type="molecule type" value="Genomic_DNA"/>
</dbReference>
<protein>
    <submittedName>
        <fullName evidence="1">Uncharacterized protein</fullName>
    </submittedName>
</protein>
<organism evidence="1 2">
    <name type="scientific">Mariniradius sediminis</name>
    <dbReference type="NCBI Taxonomy" id="2909237"/>
    <lineage>
        <taxon>Bacteria</taxon>
        <taxon>Pseudomonadati</taxon>
        <taxon>Bacteroidota</taxon>
        <taxon>Cytophagia</taxon>
        <taxon>Cytophagales</taxon>
        <taxon>Cyclobacteriaceae</taxon>
        <taxon>Mariniradius</taxon>
    </lineage>
</organism>
<evidence type="ECO:0000313" key="2">
    <source>
        <dbReference type="Proteomes" id="UP001201449"/>
    </source>
</evidence>
<comment type="caution">
    <text evidence="1">The sequence shown here is derived from an EMBL/GenBank/DDBJ whole genome shotgun (WGS) entry which is preliminary data.</text>
</comment>